<dbReference type="CDD" id="cd06982">
    <property type="entry name" value="cupin_BauB-like"/>
    <property type="match status" value="1"/>
</dbReference>
<gene>
    <name evidence="2" type="ORF">QWZ14_03675</name>
</gene>
<reference evidence="3" key="1">
    <citation type="journal article" date="2019" name="Int. J. Syst. Evol. Microbiol.">
        <title>The Global Catalogue of Microorganisms (GCM) 10K type strain sequencing project: providing services to taxonomists for standard genome sequencing and annotation.</title>
        <authorList>
            <consortium name="The Broad Institute Genomics Platform"/>
            <consortium name="The Broad Institute Genome Sequencing Center for Infectious Disease"/>
            <person name="Wu L."/>
            <person name="Ma J."/>
        </authorList>
    </citation>
    <scope>NUCLEOTIDE SEQUENCE [LARGE SCALE GENOMIC DNA]</scope>
    <source>
        <strain evidence="3">CECT 7131</strain>
    </source>
</reference>
<protein>
    <submittedName>
        <fullName evidence="2">Cupin domain-containing protein</fullName>
    </submittedName>
</protein>
<proteinExistence type="predicted"/>
<evidence type="ECO:0000313" key="2">
    <source>
        <dbReference type="EMBL" id="MDN3563473.1"/>
    </source>
</evidence>
<name>A0ABT8A1V0_9PROT</name>
<evidence type="ECO:0000259" key="1">
    <source>
        <dbReference type="Pfam" id="PF07883"/>
    </source>
</evidence>
<keyword evidence="3" id="KW-1185">Reference proteome</keyword>
<organism evidence="2 3">
    <name type="scientific">Paeniroseomonas aquatica</name>
    <dbReference type="NCBI Taxonomy" id="373043"/>
    <lineage>
        <taxon>Bacteria</taxon>
        <taxon>Pseudomonadati</taxon>
        <taxon>Pseudomonadota</taxon>
        <taxon>Alphaproteobacteria</taxon>
        <taxon>Acetobacterales</taxon>
        <taxon>Acetobacteraceae</taxon>
        <taxon>Paeniroseomonas</taxon>
    </lineage>
</organism>
<dbReference type="EMBL" id="JAUFPN010000033">
    <property type="protein sequence ID" value="MDN3563473.1"/>
    <property type="molecule type" value="Genomic_DNA"/>
</dbReference>
<sequence length="104" mass="11380">MSEPLRCREPATGTVQIDDENIRVTRWDFNPGAETGWHRHGWLYVVVPIHDGTLLVELANGETMTAELKAGVSYTRVAGVEHNVVNGGTGFLSFVETELKSLAG</sequence>
<dbReference type="Proteomes" id="UP001529369">
    <property type="component" value="Unassembled WGS sequence"/>
</dbReference>
<evidence type="ECO:0000313" key="3">
    <source>
        <dbReference type="Proteomes" id="UP001529369"/>
    </source>
</evidence>
<dbReference type="InterPro" id="IPR011051">
    <property type="entry name" value="RmlC_Cupin_sf"/>
</dbReference>
<dbReference type="InterPro" id="IPR013096">
    <property type="entry name" value="Cupin_2"/>
</dbReference>
<feature type="domain" description="Cupin type-2" evidence="1">
    <location>
        <begin position="26"/>
        <end position="93"/>
    </location>
</feature>
<dbReference type="SUPFAM" id="SSF51182">
    <property type="entry name" value="RmlC-like cupins"/>
    <property type="match status" value="1"/>
</dbReference>
<dbReference type="Pfam" id="PF07883">
    <property type="entry name" value="Cupin_2"/>
    <property type="match status" value="1"/>
</dbReference>
<accession>A0ABT8A1V0</accession>
<comment type="caution">
    <text evidence="2">The sequence shown here is derived from an EMBL/GenBank/DDBJ whole genome shotgun (WGS) entry which is preliminary data.</text>
</comment>
<dbReference type="Gene3D" id="2.60.120.10">
    <property type="entry name" value="Jelly Rolls"/>
    <property type="match status" value="1"/>
</dbReference>
<dbReference type="InterPro" id="IPR014710">
    <property type="entry name" value="RmlC-like_jellyroll"/>
</dbReference>
<dbReference type="RefSeq" id="WP_290315213.1">
    <property type="nucleotide sequence ID" value="NZ_JAUFPN010000033.1"/>
</dbReference>